<reference evidence="2" key="3">
    <citation type="submission" date="2018-08" db="UniProtKB">
        <authorList>
            <consortium name="EnsemblPlants"/>
        </authorList>
    </citation>
    <scope>IDENTIFICATION</scope>
    <source>
        <strain evidence="2">cv. Bd21</strain>
    </source>
</reference>
<evidence type="ECO:0000313" key="2">
    <source>
        <dbReference type="EnsemblPlants" id="PNT61836"/>
    </source>
</evidence>
<reference evidence="1 2" key="1">
    <citation type="journal article" date="2010" name="Nature">
        <title>Genome sequencing and analysis of the model grass Brachypodium distachyon.</title>
        <authorList>
            <consortium name="International Brachypodium Initiative"/>
        </authorList>
    </citation>
    <scope>NUCLEOTIDE SEQUENCE [LARGE SCALE GENOMIC DNA]</scope>
    <source>
        <strain evidence="1 2">Bd21</strain>
    </source>
</reference>
<organism evidence="1">
    <name type="scientific">Brachypodium distachyon</name>
    <name type="common">Purple false brome</name>
    <name type="synonym">Trachynia distachya</name>
    <dbReference type="NCBI Taxonomy" id="15368"/>
    <lineage>
        <taxon>Eukaryota</taxon>
        <taxon>Viridiplantae</taxon>
        <taxon>Streptophyta</taxon>
        <taxon>Embryophyta</taxon>
        <taxon>Tracheophyta</taxon>
        <taxon>Spermatophyta</taxon>
        <taxon>Magnoliopsida</taxon>
        <taxon>Liliopsida</taxon>
        <taxon>Poales</taxon>
        <taxon>Poaceae</taxon>
        <taxon>BOP clade</taxon>
        <taxon>Pooideae</taxon>
        <taxon>Stipodae</taxon>
        <taxon>Brachypodieae</taxon>
        <taxon>Brachypodium</taxon>
    </lineage>
</organism>
<dbReference type="EMBL" id="CM000884">
    <property type="protein sequence ID" value="PNT61836.1"/>
    <property type="molecule type" value="Genomic_DNA"/>
</dbReference>
<keyword evidence="3" id="KW-1185">Reference proteome</keyword>
<protein>
    <submittedName>
        <fullName evidence="1 2">Uncharacterized protein</fullName>
    </submittedName>
</protein>
<evidence type="ECO:0000313" key="1">
    <source>
        <dbReference type="EMBL" id="PNT61836.1"/>
    </source>
</evidence>
<dbReference type="EnsemblPlants" id="PNT61836">
    <property type="protein sequence ID" value="PNT61836"/>
    <property type="gene ID" value="BRADI_5g21492v3"/>
</dbReference>
<name>A0A2K2CII4_BRADI</name>
<accession>A0A2K2CII4</accession>
<gene>
    <name evidence="1" type="ORF">BRADI_5g21492v3</name>
</gene>
<proteinExistence type="predicted"/>
<sequence>MALATSLYHLLATPWSSHPIAGRSTSPRNRHAVPPRHGLRIPLRRAPPVCGLCSLPQADPATDLGFDLGFGIWDLGLWMRVIGDCKCNCDIPKTVGLNCKFVF</sequence>
<dbReference type="InParanoid" id="A0A2K2CII4"/>
<dbReference type="Proteomes" id="UP000008810">
    <property type="component" value="Chromosome 5"/>
</dbReference>
<dbReference type="Gramene" id="PNT61836">
    <property type="protein sequence ID" value="PNT61836"/>
    <property type="gene ID" value="BRADI_5g21492v3"/>
</dbReference>
<evidence type="ECO:0000313" key="3">
    <source>
        <dbReference type="Proteomes" id="UP000008810"/>
    </source>
</evidence>
<reference evidence="1" key="2">
    <citation type="submission" date="2017-06" db="EMBL/GenBank/DDBJ databases">
        <title>WGS assembly of Brachypodium distachyon.</title>
        <authorList>
            <consortium name="The International Brachypodium Initiative"/>
            <person name="Lucas S."/>
            <person name="Harmon-Smith M."/>
            <person name="Lail K."/>
            <person name="Tice H."/>
            <person name="Grimwood J."/>
            <person name="Bruce D."/>
            <person name="Barry K."/>
            <person name="Shu S."/>
            <person name="Lindquist E."/>
            <person name="Wang M."/>
            <person name="Pitluck S."/>
            <person name="Vogel J.P."/>
            <person name="Garvin D.F."/>
            <person name="Mockler T.C."/>
            <person name="Schmutz J."/>
            <person name="Rokhsar D."/>
            <person name="Bevan M.W."/>
        </authorList>
    </citation>
    <scope>NUCLEOTIDE SEQUENCE</scope>
    <source>
        <strain evidence="1">Bd21</strain>
    </source>
</reference>
<dbReference type="AlphaFoldDB" id="A0A2K2CII4"/>